<evidence type="ECO:0000256" key="1">
    <source>
        <dbReference type="SAM" id="SignalP"/>
    </source>
</evidence>
<evidence type="ECO:0000313" key="2">
    <source>
        <dbReference type="EMBL" id="ALU93233.1"/>
    </source>
</evidence>
<name>A0A0U3KF04_STRGL</name>
<accession>A0A0U3KF04</accession>
<feature type="chain" id="PRO_5006840939" description="Lipoprotein" evidence="1">
    <location>
        <begin position="27"/>
        <end position="118"/>
    </location>
</feature>
<organism evidence="2 3">
    <name type="scientific">Streptomyces globisporus C-1027</name>
    <dbReference type="NCBI Taxonomy" id="1172567"/>
    <lineage>
        <taxon>Bacteria</taxon>
        <taxon>Bacillati</taxon>
        <taxon>Actinomycetota</taxon>
        <taxon>Actinomycetes</taxon>
        <taxon>Kitasatosporales</taxon>
        <taxon>Streptomycetaceae</taxon>
        <taxon>Streptomyces</taxon>
    </lineage>
</organism>
<feature type="signal peptide" evidence="1">
    <location>
        <begin position="1"/>
        <end position="26"/>
    </location>
</feature>
<dbReference type="AlphaFoldDB" id="A0A0U3KF04"/>
<dbReference type="GeneID" id="27782186"/>
<evidence type="ECO:0008006" key="4">
    <source>
        <dbReference type="Google" id="ProtNLM"/>
    </source>
</evidence>
<dbReference type="Proteomes" id="UP000064183">
    <property type="component" value="Chromosome"/>
</dbReference>
<reference evidence="2 3" key="1">
    <citation type="journal article" date="2012" name="J. Bacteriol.">
        <title>Draft genome sequence of Streptomyces globisporus C-1027, which produces an antitumor antibiotic consisting of a nine-membered enediyne with a chromoprotein.</title>
        <authorList>
            <person name="Wang L."/>
            <person name="Wang S."/>
            <person name="He Q."/>
            <person name="Yu T."/>
            <person name="Li Q."/>
            <person name="Hong B."/>
        </authorList>
    </citation>
    <scope>NUCLEOTIDE SEQUENCE [LARGE SCALE GENOMIC DNA]</scope>
    <source>
        <strain evidence="2 3">C-1027</strain>
    </source>
</reference>
<dbReference type="KEGG" id="sgb:WQO_07625"/>
<keyword evidence="1" id="KW-0732">Signal</keyword>
<sequence length="118" mass="12544">MSVTATVPRRRRRLTVAAGVSLLALAATGCSGLGRTAVGPVTYTTEREAVIQVNSPSVRGCHRIAPAGAHEVENGTLVDVILYRTRDCTGRGTTYVPTRFSDVTAPGSGPWRSYSFVH</sequence>
<protein>
    <recommendedName>
        <fullName evidence="4">Lipoprotein</fullName>
    </recommendedName>
</protein>
<gene>
    <name evidence="2" type="ORF">WQO_07625</name>
</gene>
<dbReference type="RefSeq" id="WP_010061223.1">
    <property type="nucleotide sequence ID" value="NZ_CP013738.1"/>
</dbReference>
<proteinExistence type="predicted"/>
<evidence type="ECO:0000313" key="3">
    <source>
        <dbReference type="Proteomes" id="UP000064183"/>
    </source>
</evidence>
<dbReference type="EMBL" id="CP013738">
    <property type="protein sequence ID" value="ALU93233.1"/>
    <property type="molecule type" value="Genomic_DNA"/>
</dbReference>